<proteinExistence type="predicted"/>
<evidence type="ECO:0000313" key="3">
    <source>
        <dbReference type="Proteomes" id="UP000095284"/>
    </source>
</evidence>
<dbReference type="WBParaSite" id="BXY_0866300.1">
    <property type="protein sequence ID" value="BXY_0866300.1"/>
    <property type="gene ID" value="BXY_0866300"/>
</dbReference>
<reference evidence="5" key="1">
    <citation type="submission" date="2016-11" db="UniProtKB">
        <authorList>
            <consortium name="WormBaseParasite"/>
        </authorList>
    </citation>
    <scope>IDENTIFICATION</scope>
</reference>
<feature type="compositionally biased region" description="Basic residues" evidence="1">
    <location>
        <begin position="394"/>
        <end position="403"/>
    </location>
</feature>
<keyword evidence="4" id="KW-1185">Reference proteome</keyword>
<dbReference type="AlphaFoldDB" id="A0A1I7S6M5"/>
<evidence type="ECO:0000313" key="5">
    <source>
        <dbReference type="WBParaSite" id="BXY_0866300.1"/>
    </source>
</evidence>
<sequence length="403" mass="47139">MTGMNDWLFEIDEDVLNGTDGDALGDEAEASTSSSEQKKNGREDFGQLSLQEMSKKSLVPDVHCKKGAVENGNAESRGNDIFLKNFHSLLVTARAEIGRLKRKNIELEQKLVKSMAIECPACKHHFIANEHRILPKYVKVLHGAKKIELDFEDLNKLKEFLNVSGLDTDQNGVPTIPDDERKPQTLKEVDSKLLKSEKETKDRRSEERMLKERREREINRANASRKPSRDLTADERRCRERSSSPRRRSKERVERRTGVHGRLEKRVNGGRTDMRSVDRRTEKRPEENGKKDESRERLPVDDRPQKRAIQKQIEKRKEGVDSQKRPVDERARKRELDEREEQRRIDEKRLRDERTEKQPVDGRTERPRICAPTRTDDRQRSKDSKERKEEPVAKRSRPSHSRY</sequence>
<feature type="compositionally biased region" description="Basic and acidic residues" evidence="1">
    <location>
        <begin position="227"/>
        <end position="243"/>
    </location>
</feature>
<dbReference type="EMBL" id="CAJFCV020000005">
    <property type="protein sequence ID" value="CAG9120577.1"/>
    <property type="molecule type" value="Genomic_DNA"/>
</dbReference>
<name>A0A1I7S6M5_BURXY</name>
<protein>
    <submittedName>
        <fullName evidence="2">(pine wood nematode) hypothetical protein</fullName>
    </submittedName>
</protein>
<feature type="region of interest" description="Disordered" evidence="1">
    <location>
        <begin position="18"/>
        <end position="46"/>
    </location>
</feature>
<evidence type="ECO:0000313" key="2">
    <source>
        <dbReference type="EMBL" id="CAD5229830.1"/>
    </source>
</evidence>
<accession>A0A1I7S6M5</accession>
<dbReference type="EMBL" id="CAJFDI010000005">
    <property type="protein sequence ID" value="CAD5229830.1"/>
    <property type="molecule type" value="Genomic_DNA"/>
</dbReference>
<organism evidence="3 5">
    <name type="scientific">Bursaphelenchus xylophilus</name>
    <name type="common">Pinewood nematode worm</name>
    <name type="synonym">Aphelenchoides xylophilus</name>
    <dbReference type="NCBI Taxonomy" id="6326"/>
    <lineage>
        <taxon>Eukaryota</taxon>
        <taxon>Metazoa</taxon>
        <taxon>Ecdysozoa</taxon>
        <taxon>Nematoda</taxon>
        <taxon>Chromadorea</taxon>
        <taxon>Rhabditida</taxon>
        <taxon>Tylenchina</taxon>
        <taxon>Tylenchomorpha</taxon>
        <taxon>Aphelenchoidea</taxon>
        <taxon>Aphelenchoididae</taxon>
        <taxon>Bursaphelenchus</taxon>
    </lineage>
</organism>
<dbReference type="Proteomes" id="UP000582659">
    <property type="component" value="Unassembled WGS sequence"/>
</dbReference>
<feature type="region of interest" description="Disordered" evidence="1">
    <location>
        <begin position="168"/>
        <end position="403"/>
    </location>
</feature>
<reference evidence="2" key="2">
    <citation type="submission" date="2020-09" db="EMBL/GenBank/DDBJ databases">
        <authorList>
            <person name="Kikuchi T."/>
        </authorList>
    </citation>
    <scope>NUCLEOTIDE SEQUENCE</scope>
    <source>
        <strain evidence="2">Ka4C1</strain>
    </source>
</reference>
<dbReference type="OrthoDB" id="5855762at2759"/>
<feature type="compositionally biased region" description="Basic and acidic residues" evidence="1">
    <location>
        <begin position="251"/>
        <end position="305"/>
    </location>
</feature>
<dbReference type="Proteomes" id="UP000095284">
    <property type="component" value="Unplaced"/>
</dbReference>
<gene>
    <name evidence="2" type="ORF">BXYJ_LOCUS10683</name>
</gene>
<feature type="compositionally biased region" description="Basic and acidic residues" evidence="1">
    <location>
        <begin position="178"/>
        <end position="219"/>
    </location>
</feature>
<feature type="compositionally biased region" description="Basic and acidic residues" evidence="1">
    <location>
        <begin position="312"/>
        <end position="393"/>
    </location>
</feature>
<dbReference type="Proteomes" id="UP000659654">
    <property type="component" value="Unassembled WGS sequence"/>
</dbReference>
<evidence type="ECO:0000313" key="4">
    <source>
        <dbReference type="Proteomes" id="UP000659654"/>
    </source>
</evidence>
<evidence type="ECO:0000256" key="1">
    <source>
        <dbReference type="SAM" id="MobiDB-lite"/>
    </source>
</evidence>
<feature type="compositionally biased region" description="Basic and acidic residues" evidence="1">
    <location>
        <begin position="36"/>
        <end position="45"/>
    </location>
</feature>